<evidence type="ECO:0000256" key="1">
    <source>
        <dbReference type="SAM" id="MobiDB-lite"/>
    </source>
</evidence>
<evidence type="ECO:0000313" key="3">
    <source>
        <dbReference type="Proteomes" id="UP001266305"/>
    </source>
</evidence>
<name>A0ABQ9W8V2_SAGOE</name>
<organism evidence="2 3">
    <name type="scientific">Saguinus oedipus</name>
    <name type="common">Cotton-top tamarin</name>
    <name type="synonym">Oedipomidas oedipus</name>
    <dbReference type="NCBI Taxonomy" id="9490"/>
    <lineage>
        <taxon>Eukaryota</taxon>
        <taxon>Metazoa</taxon>
        <taxon>Chordata</taxon>
        <taxon>Craniata</taxon>
        <taxon>Vertebrata</taxon>
        <taxon>Euteleostomi</taxon>
        <taxon>Mammalia</taxon>
        <taxon>Eutheria</taxon>
        <taxon>Euarchontoglires</taxon>
        <taxon>Primates</taxon>
        <taxon>Haplorrhini</taxon>
        <taxon>Platyrrhini</taxon>
        <taxon>Cebidae</taxon>
        <taxon>Callitrichinae</taxon>
        <taxon>Saguinus</taxon>
    </lineage>
</organism>
<dbReference type="EMBL" id="JASSZA010000002">
    <property type="protein sequence ID" value="KAK2117910.1"/>
    <property type="molecule type" value="Genomic_DNA"/>
</dbReference>
<dbReference type="Proteomes" id="UP001266305">
    <property type="component" value="Unassembled WGS sequence"/>
</dbReference>
<evidence type="ECO:0000313" key="2">
    <source>
        <dbReference type="EMBL" id="KAK2117910.1"/>
    </source>
</evidence>
<sequence length="51" mass="5371">RPWDTATSGLTAPLAGPAARVPGMAGAWRAPEQESRPQEAAGSEGPWSRHF</sequence>
<feature type="non-terminal residue" evidence="2">
    <location>
        <position position="1"/>
    </location>
</feature>
<proteinExistence type="predicted"/>
<feature type="compositionally biased region" description="Polar residues" evidence="1">
    <location>
        <begin position="1"/>
        <end position="10"/>
    </location>
</feature>
<comment type="caution">
    <text evidence="2">The sequence shown here is derived from an EMBL/GenBank/DDBJ whole genome shotgun (WGS) entry which is preliminary data.</text>
</comment>
<feature type="non-terminal residue" evidence="2">
    <location>
        <position position="51"/>
    </location>
</feature>
<protein>
    <submittedName>
        <fullName evidence="2">Uncharacterized protein</fullName>
    </submittedName>
</protein>
<reference evidence="2 3" key="1">
    <citation type="submission" date="2023-05" db="EMBL/GenBank/DDBJ databases">
        <title>B98-5 Cell Line De Novo Hybrid Assembly: An Optical Mapping Approach.</title>
        <authorList>
            <person name="Kananen K."/>
            <person name="Auerbach J.A."/>
            <person name="Kautto E."/>
            <person name="Blachly J.S."/>
        </authorList>
    </citation>
    <scope>NUCLEOTIDE SEQUENCE [LARGE SCALE GENOMIC DNA]</scope>
    <source>
        <strain evidence="2">B95-8</strain>
        <tissue evidence="2">Cell line</tissue>
    </source>
</reference>
<accession>A0ABQ9W8V2</accession>
<gene>
    <name evidence="2" type="ORF">P7K49_004797</name>
</gene>
<keyword evidence="3" id="KW-1185">Reference proteome</keyword>
<feature type="region of interest" description="Disordered" evidence="1">
    <location>
        <begin position="1"/>
        <end position="51"/>
    </location>
</feature>